<dbReference type="OrthoDB" id="413520at2759"/>
<evidence type="ECO:0000256" key="3">
    <source>
        <dbReference type="SAM" id="MobiDB-lite"/>
    </source>
</evidence>
<dbReference type="Gene3D" id="3.40.50.150">
    <property type="entry name" value="Vaccinia Virus protein VP39"/>
    <property type="match status" value="1"/>
</dbReference>
<dbReference type="GeneID" id="108232332"/>
<dbReference type="InterPro" id="IPR019410">
    <property type="entry name" value="Methyltransf_16"/>
</dbReference>
<proteinExistence type="predicted"/>
<dbReference type="GO" id="GO:0008168">
    <property type="term" value="F:methyltransferase activity"/>
    <property type="evidence" value="ECO:0007669"/>
    <property type="project" value="UniProtKB-KW"/>
</dbReference>
<dbReference type="OMA" id="QEHYLFA"/>
<reference evidence="4" key="2">
    <citation type="submission" date="2025-09" db="UniProtKB">
        <authorList>
            <consortium name="Ensembl"/>
        </authorList>
    </citation>
    <scope>IDENTIFICATION</scope>
</reference>
<dbReference type="Pfam" id="PF10294">
    <property type="entry name" value="Methyltransf_16"/>
    <property type="match status" value="1"/>
</dbReference>
<dbReference type="STRING" id="37003.ENSKMAP00000000917"/>
<dbReference type="InterPro" id="IPR029063">
    <property type="entry name" value="SAM-dependent_MTases_sf"/>
</dbReference>
<dbReference type="AlphaFoldDB" id="A0A3Q3EFU8"/>
<dbReference type="Proteomes" id="UP000264800">
    <property type="component" value="Unplaced"/>
</dbReference>
<feature type="compositionally biased region" description="Polar residues" evidence="3">
    <location>
        <begin position="1"/>
        <end position="12"/>
    </location>
</feature>
<dbReference type="CDD" id="cd02440">
    <property type="entry name" value="AdoMet_MTases"/>
    <property type="match status" value="1"/>
</dbReference>
<keyword evidence="5" id="KW-1185">Reference proteome</keyword>
<protein>
    <submittedName>
        <fullName evidence="4">Methyltransferase 21C, AARS1 lysine</fullName>
    </submittedName>
</protein>
<keyword evidence="2" id="KW-0949">S-adenosyl-L-methionine</keyword>
<evidence type="ECO:0000313" key="4">
    <source>
        <dbReference type="Ensembl" id="ENSKMAP00000000917.1"/>
    </source>
</evidence>
<feature type="compositionally biased region" description="Basic and acidic residues" evidence="3">
    <location>
        <begin position="18"/>
        <end position="32"/>
    </location>
</feature>
<dbReference type="GeneTree" id="ENSGT00940000156596"/>
<evidence type="ECO:0000256" key="1">
    <source>
        <dbReference type="ARBA" id="ARBA00022603"/>
    </source>
</evidence>
<name>A0A3Q3EFU8_KRYMA</name>
<feature type="region of interest" description="Disordered" evidence="3">
    <location>
        <begin position="1"/>
        <end position="40"/>
    </location>
</feature>
<dbReference type="SUPFAM" id="SSF53335">
    <property type="entry name" value="S-adenosyl-L-methionine-dependent methyltransferases"/>
    <property type="match status" value="1"/>
</dbReference>
<sequence>MEGLFSASQPFQQKYFGNRKEEGDMKPDEKPQVEGGTTDEALTDQHLMTKEALGRRNIWEPSVYYALGKESFHFAGQDISIRESMDTYGALIWPGAIALSQFLENNQEQMNLMDKAVLELGAGTGLVSIVASLLGAWVTATDQSEILSNLTFNLRRNTKGRSRYTPQVAALSWGQDLERHFPYPSCHYDYVLAADVIYHHDFLEELLKTMLHFCRPGSGTTLLLANKIRFQSDLRFIESFRSKFNTMLLTELPQQEVRIYKATAKE</sequence>
<accession>A0A3Q3EFU8</accession>
<organism evidence="4 5">
    <name type="scientific">Kryptolebias marmoratus</name>
    <name type="common">Mangrove killifish</name>
    <name type="synonym">Rivulus marmoratus</name>
    <dbReference type="NCBI Taxonomy" id="37003"/>
    <lineage>
        <taxon>Eukaryota</taxon>
        <taxon>Metazoa</taxon>
        <taxon>Chordata</taxon>
        <taxon>Craniata</taxon>
        <taxon>Vertebrata</taxon>
        <taxon>Euteleostomi</taxon>
        <taxon>Actinopterygii</taxon>
        <taxon>Neopterygii</taxon>
        <taxon>Teleostei</taxon>
        <taxon>Neoteleostei</taxon>
        <taxon>Acanthomorphata</taxon>
        <taxon>Ovalentaria</taxon>
        <taxon>Atherinomorphae</taxon>
        <taxon>Cyprinodontiformes</taxon>
        <taxon>Rivulidae</taxon>
        <taxon>Kryptolebias</taxon>
    </lineage>
</organism>
<keyword evidence="1" id="KW-0808">Transferase</keyword>
<dbReference type="PANTHER" id="PTHR14614:SF13">
    <property type="entry name" value="PROTEIN-LYSINE METHYLTRANSFERASE METTL21C"/>
    <property type="match status" value="1"/>
</dbReference>
<dbReference type="GO" id="GO:0032259">
    <property type="term" value="P:methylation"/>
    <property type="evidence" value="ECO:0007669"/>
    <property type="project" value="UniProtKB-KW"/>
</dbReference>
<evidence type="ECO:0000256" key="2">
    <source>
        <dbReference type="ARBA" id="ARBA00022691"/>
    </source>
</evidence>
<dbReference type="Ensembl" id="ENSKMAT00000000948.1">
    <property type="protein sequence ID" value="ENSKMAP00000000917.1"/>
    <property type="gene ID" value="ENSKMAG00000000746.1"/>
</dbReference>
<dbReference type="KEGG" id="kmr:108232332"/>
<reference evidence="4" key="1">
    <citation type="submission" date="2025-08" db="UniProtKB">
        <authorList>
            <consortium name="Ensembl"/>
        </authorList>
    </citation>
    <scope>IDENTIFICATION</scope>
</reference>
<evidence type="ECO:0000313" key="5">
    <source>
        <dbReference type="Proteomes" id="UP000264800"/>
    </source>
</evidence>
<dbReference type="PANTHER" id="PTHR14614">
    <property type="entry name" value="HEPATOCELLULAR CARCINOMA-ASSOCIATED ANTIGEN"/>
    <property type="match status" value="1"/>
</dbReference>
<dbReference type="CTD" id="100006042"/>
<dbReference type="RefSeq" id="XP_017265557.1">
    <property type="nucleotide sequence ID" value="XM_017410068.1"/>
</dbReference>
<keyword evidence="1" id="KW-0489">Methyltransferase</keyword>